<feature type="transmembrane region" description="Helical" evidence="1">
    <location>
        <begin position="53"/>
        <end position="79"/>
    </location>
</feature>
<feature type="transmembrane region" description="Helical" evidence="1">
    <location>
        <begin position="224"/>
        <end position="245"/>
    </location>
</feature>
<gene>
    <name evidence="2" type="ORF">H9864_02385</name>
</gene>
<reference evidence="2" key="1">
    <citation type="journal article" date="2021" name="PeerJ">
        <title>Extensive microbial diversity within the chicken gut microbiome revealed by metagenomics and culture.</title>
        <authorList>
            <person name="Gilroy R."/>
            <person name="Ravi A."/>
            <person name="Getino M."/>
            <person name="Pursley I."/>
            <person name="Horton D.L."/>
            <person name="Alikhan N.F."/>
            <person name="Baker D."/>
            <person name="Gharbi K."/>
            <person name="Hall N."/>
            <person name="Watson M."/>
            <person name="Adriaenssens E.M."/>
            <person name="Foster-Nyarko E."/>
            <person name="Jarju S."/>
            <person name="Secka A."/>
            <person name="Antonio M."/>
            <person name="Oren A."/>
            <person name="Chaudhuri R.R."/>
            <person name="La Ragione R."/>
            <person name="Hildebrand F."/>
            <person name="Pallen M.J."/>
        </authorList>
    </citation>
    <scope>NUCLEOTIDE SEQUENCE</scope>
    <source>
        <strain evidence="2">742</strain>
    </source>
</reference>
<proteinExistence type="predicted"/>
<keyword evidence="1" id="KW-0472">Membrane</keyword>
<dbReference type="Proteomes" id="UP000824178">
    <property type="component" value="Unassembled WGS sequence"/>
</dbReference>
<organism evidence="2 3">
    <name type="scientific">Candidatus Faecalibacterium intestinavium</name>
    <dbReference type="NCBI Taxonomy" id="2838580"/>
    <lineage>
        <taxon>Bacteria</taxon>
        <taxon>Bacillati</taxon>
        <taxon>Bacillota</taxon>
        <taxon>Clostridia</taxon>
        <taxon>Eubacteriales</taxon>
        <taxon>Oscillospiraceae</taxon>
        <taxon>Faecalibacterium</taxon>
    </lineage>
</organism>
<feature type="transmembrane region" description="Helical" evidence="1">
    <location>
        <begin position="18"/>
        <end position="41"/>
    </location>
</feature>
<comment type="caution">
    <text evidence="2">The sequence shown here is derived from an EMBL/GenBank/DDBJ whole genome shotgun (WGS) entry which is preliminary data.</text>
</comment>
<dbReference type="Pfam" id="PF11368">
    <property type="entry name" value="DUF3169"/>
    <property type="match status" value="1"/>
</dbReference>
<evidence type="ECO:0000313" key="2">
    <source>
        <dbReference type="EMBL" id="MBU3819211.1"/>
    </source>
</evidence>
<sequence>MARNDTIQKENRKALPKFLLTVLGCALLGGVLGFMSAMFAAEDILEDILEGAARLLSAVCPWGIPVSSVALLGAAFVLYRRSAAQYAAWDADDEEDETMDAIERQLSYALLFTSLAMLAGMFFLAASFLCENPLVNVGLFCVSLAAMTLLQQKIVDLTRRMNPEKKGSIYDLKFRKHWLDSCDEAERAQIGQAAYSAFTAGNIACGVVWAVLVMLNIFADTGLLAVAAVLAVWGVLQVSYTMTCIKLSRRRPSAPDGNRTGSNP</sequence>
<keyword evidence="1" id="KW-0812">Transmembrane</keyword>
<evidence type="ECO:0000256" key="1">
    <source>
        <dbReference type="SAM" id="Phobius"/>
    </source>
</evidence>
<feature type="transmembrane region" description="Helical" evidence="1">
    <location>
        <begin position="197"/>
        <end position="218"/>
    </location>
</feature>
<dbReference type="AlphaFoldDB" id="A0A9E2KJ06"/>
<name>A0A9E2KJ06_9FIRM</name>
<dbReference type="EMBL" id="JAHLFH010000045">
    <property type="protein sequence ID" value="MBU3819211.1"/>
    <property type="molecule type" value="Genomic_DNA"/>
</dbReference>
<evidence type="ECO:0000313" key="3">
    <source>
        <dbReference type="Proteomes" id="UP000824178"/>
    </source>
</evidence>
<protein>
    <submittedName>
        <fullName evidence="2">DUF3169 family protein</fullName>
    </submittedName>
</protein>
<accession>A0A9E2KJ06</accession>
<reference evidence="2" key="2">
    <citation type="submission" date="2021-04" db="EMBL/GenBank/DDBJ databases">
        <authorList>
            <person name="Gilroy R."/>
        </authorList>
    </citation>
    <scope>NUCLEOTIDE SEQUENCE</scope>
    <source>
        <strain evidence="2">742</strain>
    </source>
</reference>
<feature type="transmembrane region" description="Helical" evidence="1">
    <location>
        <begin position="108"/>
        <end position="128"/>
    </location>
</feature>
<feature type="transmembrane region" description="Helical" evidence="1">
    <location>
        <begin position="134"/>
        <end position="151"/>
    </location>
</feature>
<dbReference type="InterPro" id="IPR021509">
    <property type="entry name" value="DUF3169"/>
</dbReference>
<keyword evidence="1" id="KW-1133">Transmembrane helix</keyword>